<dbReference type="Pfam" id="PF00147">
    <property type="entry name" value="Fibrinogen_C"/>
    <property type="match status" value="1"/>
</dbReference>
<dbReference type="InterPro" id="IPR014716">
    <property type="entry name" value="Fibrinogen_a/b/g_C_1"/>
</dbReference>
<dbReference type="InterPro" id="IPR050373">
    <property type="entry name" value="Fibrinogen_C-term_domain"/>
</dbReference>
<evidence type="ECO:0000313" key="3">
    <source>
        <dbReference type="Proteomes" id="UP000594262"/>
    </source>
</evidence>
<dbReference type="InterPro" id="IPR002181">
    <property type="entry name" value="Fibrinogen_a/b/g_C_dom"/>
</dbReference>
<dbReference type="SUPFAM" id="SSF56496">
    <property type="entry name" value="Fibrinogen C-terminal domain-like"/>
    <property type="match status" value="1"/>
</dbReference>
<accession>A0A7M5VE15</accession>
<name>A0A7M5VE15_9CNID</name>
<dbReference type="Gene3D" id="3.90.215.10">
    <property type="entry name" value="Gamma Fibrinogen, chain A, domain 1"/>
    <property type="match status" value="1"/>
</dbReference>
<dbReference type="InterPro" id="IPR036056">
    <property type="entry name" value="Fibrinogen-like_C"/>
</dbReference>
<protein>
    <recommendedName>
        <fullName evidence="1">Fibrinogen C-terminal domain-containing protein</fullName>
    </recommendedName>
</protein>
<dbReference type="PANTHER" id="PTHR19143:SF327">
    <property type="entry name" value="FI21813P1-RELATED"/>
    <property type="match status" value="1"/>
</dbReference>
<dbReference type="EnsemblMetazoa" id="CLYHEMT011341.1">
    <property type="protein sequence ID" value="CLYHEMP011341.1"/>
    <property type="gene ID" value="CLYHEMG011341"/>
</dbReference>
<sequence>MEKKLLTSLRAFWKNYVFNSMYTIFIVSLLSPQYEATSSLQQAKYASCSNDNFYLRKFEKVGIIIHYHKTEIVNDPVTDWKKCFQRCRLLNCVIFTVWKIALDNTFTCRYFFTVRNRLHPCARISTLSNFQMTFVRTECNPSTNPKTQFVPVTYDEASTCNDILQTGQTKSGIYQVGIFDKLYDGESYQYVLCEMNEEEFGAGWTVIQRNYEAEDRTNFWGSYQKYKHGFGHLQSSFWIGLETMYEMTKHKDQELLIVLQVGSTIKRAVFDTFYVGNETEGYKLNIGGYSQTDSTMADSNTTDTVFAEFHNGFPFTVPEVDGTNCATASKAGWWFNPNPSDCFRVFLNGQPDLNMCSQTANAHKSLIWNWASTTCFDQSTMMIRKRKY</sequence>
<keyword evidence="3" id="KW-1185">Reference proteome</keyword>
<evidence type="ECO:0000313" key="2">
    <source>
        <dbReference type="EnsemblMetazoa" id="CLYHEMP011341.1"/>
    </source>
</evidence>
<dbReference type="AlphaFoldDB" id="A0A7M5VE15"/>
<reference evidence="2" key="1">
    <citation type="submission" date="2021-01" db="UniProtKB">
        <authorList>
            <consortium name="EnsemblMetazoa"/>
        </authorList>
    </citation>
    <scope>IDENTIFICATION</scope>
</reference>
<evidence type="ECO:0000259" key="1">
    <source>
        <dbReference type="PROSITE" id="PS51406"/>
    </source>
</evidence>
<dbReference type="PROSITE" id="PS51406">
    <property type="entry name" value="FIBRINOGEN_C_2"/>
    <property type="match status" value="1"/>
</dbReference>
<organism evidence="2 3">
    <name type="scientific">Clytia hemisphaerica</name>
    <dbReference type="NCBI Taxonomy" id="252671"/>
    <lineage>
        <taxon>Eukaryota</taxon>
        <taxon>Metazoa</taxon>
        <taxon>Cnidaria</taxon>
        <taxon>Hydrozoa</taxon>
        <taxon>Hydroidolina</taxon>
        <taxon>Leptothecata</taxon>
        <taxon>Obeliida</taxon>
        <taxon>Clytiidae</taxon>
        <taxon>Clytia</taxon>
    </lineage>
</organism>
<dbReference type="Proteomes" id="UP000594262">
    <property type="component" value="Unplaced"/>
</dbReference>
<dbReference type="GO" id="GO:0005615">
    <property type="term" value="C:extracellular space"/>
    <property type="evidence" value="ECO:0007669"/>
    <property type="project" value="TreeGrafter"/>
</dbReference>
<proteinExistence type="predicted"/>
<dbReference type="PANTHER" id="PTHR19143">
    <property type="entry name" value="FIBRINOGEN/TENASCIN/ANGIOPOEITIN"/>
    <property type="match status" value="1"/>
</dbReference>
<feature type="domain" description="Fibrinogen C-terminal" evidence="1">
    <location>
        <begin position="151"/>
        <end position="387"/>
    </location>
</feature>
<dbReference type="SMART" id="SM00186">
    <property type="entry name" value="FBG"/>
    <property type="match status" value="1"/>
</dbReference>